<dbReference type="SUPFAM" id="SSF53927">
    <property type="entry name" value="Cytidine deaminase-like"/>
    <property type="match status" value="1"/>
</dbReference>
<gene>
    <name evidence="9" type="ORF">UFOVP1358_23</name>
    <name evidence="8" type="ORF">UFOVP931_17</name>
</gene>
<keyword evidence="4 6" id="KW-0862">Zinc</keyword>
<keyword evidence="3" id="KW-0378">Hydrolase</keyword>
<evidence type="ECO:0000256" key="5">
    <source>
        <dbReference type="PIRSR" id="PIRSR006019-1"/>
    </source>
</evidence>
<dbReference type="EMBL" id="LR797302">
    <property type="protein sequence ID" value="CAB4199928.1"/>
    <property type="molecule type" value="Genomic_DNA"/>
</dbReference>
<dbReference type="InterPro" id="IPR016193">
    <property type="entry name" value="Cytidine_deaminase-like"/>
</dbReference>
<dbReference type="GO" id="GO:0006220">
    <property type="term" value="P:pyrimidine nucleotide metabolic process"/>
    <property type="evidence" value="ECO:0007669"/>
    <property type="project" value="InterPro"/>
</dbReference>
<dbReference type="InterPro" id="IPR002125">
    <property type="entry name" value="CMP_dCMP_dom"/>
</dbReference>
<feature type="domain" description="CMP/dCMP-type deaminase" evidence="7">
    <location>
        <begin position="4"/>
        <end position="155"/>
    </location>
</feature>
<dbReference type="EMBL" id="LR796870">
    <property type="protein sequence ID" value="CAB4171745.1"/>
    <property type="molecule type" value="Genomic_DNA"/>
</dbReference>
<evidence type="ECO:0000313" key="8">
    <source>
        <dbReference type="EMBL" id="CAB4171745.1"/>
    </source>
</evidence>
<evidence type="ECO:0000256" key="6">
    <source>
        <dbReference type="PIRSR" id="PIRSR006019-2"/>
    </source>
</evidence>
<evidence type="ECO:0000256" key="3">
    <source>
        <dbReference type="ARBA" id="ARBA00022801"/>
    </source>
</evidence>
<feature type="binding site" evidence="6">
    <location>
        <position position="86"/>
    </location>
    <ligand>
        <name>Zn(2+)</name>
        <dbReference type="ChEBI" id="CHEBI:29105"/>
        <note>catalytic</note>
    </ligand>
</feature>
<dbReference type="InterPro" id="IPR015517">
    <property type="entry name" value="dCMP_deaminase-rel"/>
</dbReference>
<comment type="similarity">
    <text evidence="1">Belongs to the cytidine and deoxycytidylate deaminase family.</text>
</comment>
<evidence type="ECO:0000256" key="4">
    <source>
        <dbReference type="ARBA" id="ARBA00022833"/>
    </source>
</evidence>
<organism evidence="9">
    <name type="scientific">uncultured Caudovirales phage</name>
    <dbReference type="NCBI Taxonomy" id="2100421"/>
    <lineage>
        <taxon>Viruses</taxon>
        <taxon>Duplodnaviria</taxon>
        <taxon>Heunggongvirae</taxon>
        <taxon>Uroviricota</taxon>
        <taxon>Caudoviricetes</taxon>
        <taxon>Peduoviridae</taxon>
        <taxon>Maltschvirus</taxon>
        <taxon>Maltschvirus maltsch</taxon>
    </lineage>
</organism>
<dbReference type="PANTHER" id="PTHR11086:SF18">
    <property type="entry name" value="DEOXYCYTIDYLATE DEAMINASE"/>
    <property type="match status" value="1"/>
</dbReference>
<dbReference type="InterPro" id="IPR016192">
    <property type="entry name" value="APOBEC/CMP_deaminase_Zn-bd"/>
</dbReference>
<comment type="cofactor">
    <cofactor evidence="6">
        <name>Zn(2+)</name>
        <dbReference type="ChEBI" id="CHEBI:29105"/>
    </cofactor>
</comment>
<feature type="active site" description="Proton donor" evidence="5">
    <location>
        <position position="88"/>
    </location>
</feature>
<dbReference type="GO" id="GO:0004132">
    <property type="term" value="F:dCMP deaminase activity"/>
    <property type="evidence" value="ECO:0007669"/>
    <property type="project" value="InterPro"/>
</dbReference>
<evidence type="ECO:0000313" key="9">
    <source>
        <dbReference type="EMBL" id="CAB4199928.1"/>
    </source>
</evidence>
<dbReference type="Pfam" id="PF00383">
    <property type="entry name" value="dCMP_cyt_deam_1"/>
    <property type="match status" value="1"/>
</dbReference>
<evidence type="ECO:0000256" key="2">
    <source>
        <dbReference type="ARBA" id="ARBA00022723"/>
    </source>
</evidence>
<sequence length="155" mass="16867">MRLSRDEWALKLALLTAQRTTCCRRAVGCVLLNARGHVLSTGYNGVAAGLPHCNDVDEKSVIIHPHACSGAKAPSGTNLDGCQAIHAEQNALLQCRDMYAIHTAYVTASPCMTCCKLLLNTSCQRIVYVEEYPHSAAKDLWTGAGRAWEQLLVEL</sequence>
<evidence type="ECO:0000259" key="7">
    <source>
        <dbReference type="PROSITE" id="PS51747"/>
    </source>
</evidence>
<dbReference type="PROSITE" id="PS00903">
    <property type="entry name" value="CYT_DCMP_DEAMINASES_1"/>
    <property type="match status" value="1"/>
</dbReference>
<name>A0A6J5S148_9CAUD</name>
<evidence type="ECO:0000256" key="1">
    <source>
        <dbReference type="ARBA" id="ARBA00006576"/>
    </source>
</evidence>
<dbReference type="PROSITE" id="PS51747">
    <property type="entry name" value="CYT_DCMP_DEAMINASES_2"/>
    <property type="match status" value="1"/>
</dbReference>
<dbReference type="PIRSF" id="PIRSF006019">
    <property type="entry name" value="dCMP_deaminase"/>
    <property type="match status" value="1"/>
</dbReference>
<dbReference type="PANTHER" id="PTHR11086">
    <property type="entry name" value="DEOXYCYTIDYLATE DEAMINASE-RELATED"/>
    <property type="match status" value="1"/>
</dbReference>
<dbReference type="InterPro" id="IPR016473">
    <property type="entry name" value="dCMP_deaminase"/>
</dbReference>
<accession>A0A6J5S148</accession>
<dbReference type="Gene3D" id="3.40.140.10">
    <property type="entry name" value="Cytidine Deaminase, domain 2"/>
    <property type="match status" value="1"/>
</dbReference>
<protein>
    <submittedName>
        <fullName evidence="9">ComEB Deoxycytidylate deaminase</fullName>
    </submittedName>
</protein>
<dbReference type="GO" id="GO:0008270">
    <property type="term" value="F:zinc ion binding"/>
    <property type="evidence" value="ECO:0007669"/>
    <property type="project" value="InterPro"/>
</dbReference>
<feature type="binding site" evidence="6">
    <location>
        <position position="114"/>
    </location>
    <ligand>
        <name>Zn(2+)</name>
        <dbReference type="ChEBI" id="CHEBI:29105"/>
        <note>catalytic</note>
    </ligand>
</feature>
<feature type="binding site" evidence="6">
    <location>
        <position position="111"/>
    </location>
    <ligand>
        <name>Zn(2+)</name>
        <dbReference type="ChEBI" id="CHEBI:29105"/>
        <note>catalytic</note>
    </ligand>
</feature>
<reference evidence="9" key="1">
    <citation type="submission" date="2020-05" db="EMBL/GenBank/DDBJ databases">
        <authorList>
            <person name="Chiriac C."/>
            <person name="Salcher M."/>
            <person name="Ghai R."/>
            <person name="Kavagutti S V."/>
        </authorList>
    </citation>
    <scope>NUCLEOTIDE SEQUENCE</scope>
</reference>
<proteinExistence type="inferred from homology"/>
<keyword evidence="2 6" id="KW-0479">Metal-binding</keyword>